<dbReference type="Proteomes" id="UP000178198">
    <property type="component" value="Chromosome"/>
</dbReference>
<reference evidence="1 2" key="1">
    <citation type="submission" date="2016-10" db="EMBL/GenBank/DDBJ databases">
        <title>Complete Genome Sequence of Flavobacterium sp. PK15.</title>
        <authorList>
            <person name="Ekwe A."/>
            <person name="Kim S.B."/>
        </authorList>
    </citation>
    <scope>NUCLEOTIDE SEQUENCE [LARGE SCALE GENOMIC DNA]</scope>
    <source>
        <strain evidence="1 2">PK15</strain>
    </source>
</reference>
<protein>
    <submittedName>
        <fullName evidence="1">Uncharacterized protein</fullName>
    </submittedName>
</protein>
<dbReference type="RefSeq" id="WP_071184857.1">
    <property type="nucleotide sequence ID" value="NZ_CP017774.1"/>
</dbReference>
<proteinExistence type="predicted"/>
<evidence type="ECO:0000313" key="1">
    <source>
        <dbReference type="EMBL" id="AOZ99608.1"/>
    </source>
</evidence>
<dbReference type="AlphaFoldDB" id="A0A1D9PAK1"/>
<dbReference type="EMBL" id="CP017774">
    <property type="protein sequence ID" value="AOZ99608.1"/>
    <property type="molecule type" value="Genomic_DNA"/>
</dbReference>
<evidence type="ECO:0000313" key="2">
    <source>
        <dbReference type="Proteomes" id="UP000178198"/>
    </source>
</evidence>
<dbReference type="STRING" id="1306519.BIW12_09230"/>
<organism evidence="1 2">
    <name type="scientific">Flavobacterium commune</name>
    <dbReference type="NCBI Taxonomy" id="1306519"/>
    <lineage>
        <taxon>Bacteria</taxon>
        <taxon>Pseudomonadati</taxon>
        <taxon>Bacteroidota</taxon>
        <taxon>Flavobacteriia</taxon>
        <taxon>Flavobacteriales</taxon>
        <taxon>Flavobacteriaceae</taxon>
        <taxon>Flavobacterium</taxon>
    </lineage>
</organism>
<sequence>MIKKSTYIRSFTPKQRTQLEQVQQEQKIKTVPEILFFSLDQYYELKQDVARLNRIIEIKQRKIERLESQ</sequence>
<name>A0A1D9PAK1_9FLAO</name>
<keyword evidence="2" id="KW-1185">Reference proteome</keyword>
<accession>A0A1D9PAK1</accession>
<gene>
    <name evidence="1" type="ORF">BIW12_09230</name>
</gene>
<dbReference type="KEGG" id="fcm:BIW12_09230"/>